<dbReference type="EMBL" id="AP026866">
    <property type="protein sequence ID" value="BDS07419.1"/>
    <property type="molecule type" value="Genomic_DNA"/>
</dbReference>
<gene>
    <name evidence="1" type="ORF">NT6N_24590</name>
</gene>
<name>A0AAT9FN37_9BACT</name>
<dbReference type="KEGG" id="osu:NT6N_24590"/>
<proteinExistence type="predicted"/>
<evidence type="ECO:0000313" key="1">
    <source>
        <dbReference type="EMBL" id="BDS07419.1"/>
    </source>
</evidence>
<accession>A0AAT9FN37</accession>
<organism evidence="1">
    <name type="scientific">Oceaniferula spumae</name>
    <dbReference type="NCBI Taxonomy" id="2979115"/>
    <lineage>
        <taxon>Bacteria</taxon>
        <taxon>Pseudomonadati</taxon>
        <taxon>Verrucomicrobiota</taxon>
        <taxon>Verrucomicrobiia</taxon>
        <taxon>Verrucomicrobiales</taxon>
        <taxon>Verrucomicrobiaceae</taxon>
        <taxon>Oceaniferula</taxon>
    </lineage>
</organism>
<sequence>MNNIPSDLISYLSNTPSLVISMEEGEVRKAELFSLSELKIERFQVESEEYDDEGDPLSAAEFEGCSLLKTTEGYDPDGVLVWLTELKEYGAWDCDHLRLITFPGATWSKIIADPTWYVNGQWYPDRIEHRSITPE</sequence>
<reference evidence="1" key="1">
    <citation type="submission" date="2024-07" db="EMBL/GenBank/DDBJ databases">
        <title>Complete genome sequence of Verrucomicrobiaceae bacterium NT6N.</title>
        <authorList>
            <person name="Huang C."/>
            <person name="Takami H."/>
            <person name="Hamasaki K."/>
        </authorList>
    </citation>
    <scope>NUCLEOTIDE SEQUENCE</scope>
    <source>
        <strain evidence="1">NT6N</strain>
    </source>
</reference>
<dbReference type="AlphaFoldDB" id="A0AAT9FN37"/>
<protein>
    <submittedName>
        <fullName evidence="1">Uncharacterized protein</fullName>
    </submittedName>
</protein>